<feature type="compositionally biased region" description="Basic and acidic residues" evidence="1">
    <location>
        <begin position="1"/>
        <end position="11"/>
    </location>
</feature>
<proteinExistence type="predicted"/>
<name>A0AAU7U4X1_9DEIO</name>
<dbReference type="KEGG" id="dsc:ABOD76_03105"/>
<keyword evidence="2" id="KW-0614">Plasmid</keyword>
<accession>A0AAU7U4X1</accession>
<reference evidence="2" key="1">
    <citation type="submission" date="2024-06" db="EMBL/GenBank/DDBJ databases">
        <title>Draft Genome Sequence of Deinococcus sonorensis Type Strain KR-87, a Biofilm Producing Representative of the Genus Deinococcus.</title>
        <authorList>
            <person name="Boren L.S."/>
            <person name="Grosso R.A."/>
            <person name="Hugenberg-Cox A.N."/>
            <person name="Hill J.T.E."/>
            <person name="Albert C.M."/>
            <person name="Tuohy J.M."/>
        </authorList>
    </citation>
    <scope>NUCLEOTIDE SEQUENCE</scope>
    <source>
        <strain evidence="2">KR-87</strain>
        <plasmid evidence="2">pDson01</plasmid>
    </source>
</reference>
<dbReference type="RefSeq" id="WP_350241359.1">
    <property type="nucleotide sequence ID" value="NZ_CP158297.1"/>
</dbReference>
<feature type="region of interest" description="Disordered" evidence="1">
    <location>
        <begin position="1"/>
        <end position="34"/>
    </location>
</feature>
<evidence type="ECO:0000313" key="2">
    <source>
        <dbReference type="EMBL" id="XBV83690.1"/>
    </source>
</evidence>
<evidence type="ECO:0000256" key="1">
    <source>
        <dbReference type="SAM" id="MobiDB-lite"/>
    </source>
</evidence>
<dbReference type="EMBL" id="CP158297">
    <property type="protein sequence ID" value="XBV83690.1"/>
    <property type="molecule type" value="Genomic_DNA"/>
</dbReference>
<protein>
    <submittedName>
        <fullName evidence="2">Uncharacterized protein</fullName>
    </submittedName>
</protein>
<organism evidence="2">
    <name type="scientific">Deinococcus sonorensis KR-87</name>
    <dbReference type="NCBI Taxonomy" id="694439"/>
    <lineage>
        <taxon>Bacteria</taxon>
        <taxon>Thermotogati</taxon>
        <taxon>Deinococcota</taxon>
        <taxon>Deinococci</taxon>
        <taxon>Deinococcales</taxon>
        <taxon>Deinococcaceae</taxon>
        <taxon>Deinococcus</taxon>
    </lineage>
</organism>
<geneLocation type="plasmid" evidence="2">
    <name>pDson01</name>
</geneLocation>
<dbReference type="AlphaFoldDB" id="A0AAU7U4X1"/>
<gene>
    <name evidence="2" type="ORF">ABOD76_03105</name>
</gene>
<sequence>MITFQQHHDHAQATLRTLHQHAEQHRALPAAQPDARRAWAHSIVVWMRSLHRPFSSHA</sequence>